<gene>
    <name evidence="5" type="ORF">HOO65_080110</name>
</gene>
<keyword evidence="2" id="KW-0694">RNA-binding</keyword>
<dbReference type="InterPro" id="IPR013103">
    <property type="entry name" value="RVT_2"/>
</dbReference>
<accession>A0ABR4MA60</accession>
<dbReference type="CDD" id="cd09272">
    <property type="entry name" value="RNase_HI_RT_Ty1"/>
    <property type="match status" value="1"/>
</dbReference>
<reference evidence="5 6" key="1">
    <citation type="submission" date="2020-05" db="EMBL/GenBank/DDBJ databases">
        <title>Ceratocystis lukuohia genome.</title>
        <authorList>
            <person name="Harrington T.C."/>
            <person name="Kim K."/>
            <person name="Mayers C.G."/>
        </authorList>
    </citation>
    <scope>NUCLEOTIDE SEQUENCE [LARGE SCALE GENOMIC DNA]</scope>
    <source>
        <strain evidence="5 6">C4212</strain>
    </source>
</reference>
<dbReference type="InterPro" id="IPR043502">
    <property type="entry name" value="DNA/RNA_pol_sf"/>
</dbReference>
<dbReference type="GeneID" id="98120847"/>
<feature type="domain" description="Integrase catalytic" evidence="4">
    <location>
        <begin position="1"/>
        <end position="111"/>
    </location>
</feature>
<dbReference type="InterPro" id="IPR001584">
    <property type="entry name" value="Integrase_cat-core"/>
</dbReference>
<keyword evidence="6" id="KW-1185">Reference proteome</keyword>
<dbReference type="Pfam" id="PF25597">
    <property type="entry name" value="SH3_retrovirus"/>
    <property type="match status" value="1"/>
</dbReference>
<organism evidence="5 6">
    <name type="scientific">Ceratocystis lukuohia</name>
    <dbReference type="NCBI Taxonomy" id="2019550"/>
    <lineage>
        <taxon>Eukaryota</taxon>
        <taxon>Fungi</taxon>
        <taxon>Dikarya</taxon>
        <taxon>Ascomycota</taxon>
        <taxon>Pezizomycotina</taxon>
        <taxon>Sordariomycetes</taxon>
        <taxon>Hypocreomycetidae</taxon>
        <taxon>Microascales</taxon>
        <taxon>Ceratocystidaceae</taxon>
        <taxon>Ceratocystis</taxon>
    </lineage>
</organism>
<dbReference type="EMBL" id="JABSNW010000008">
    <property type="protein sequence ID" value="KAL2885160.1"/>
    <property type="molecule type" value="Genomic_DNA"/>
</dbReference>
<sequence>MMLIRKLDAAHGHKVSVLEADGEIRNLGLEQSFKNHGLTLHISAPYAQDQNGGAERVTAVIKTRYRAISVHSGIPALLWTEKMMSAIYIHNRLPSDTIGGVTPYQLVYKRKPSIGHLRVLGSVVYSLKSSTLRGVGRMERDNPRAEVGCLVGYGETTGVYRVWNPDTGAVQERRDADIDERTLFCKLADFSREPCKYAEHPPGHNILPISNTLLRQATTNDDLAKAVKTGFLAFGPMVDSSQEVSKEQHLGPRPIHMNAAQGVLMAAVKWYPKKAKKMAKRRTFHNPKTLEEDIFKGRWRDRHTHPIPMSEMPSTPAHYKESLTCWMADEWKEAREAHLQTHAKANSWDEIDSAKAAGDRVLDNKWVFSYKTDESGTYFKSCKARLTIRGDQQPKDPSTVLYAATLSSVSLRMILVLALRKDMSVTQWDVSNAFMNATLPRPIYMKMYAGGQKDRILRIKKAIFGLRESPSLWNALFTRIITELTDLRPVPEDPCLFASPDGKRFIVLWVDDWLEIHAKDLESTRRATEQVAAIRSVVECTGGGPLSLYLGVQYVRTENHIRANQYAYIGTLLNKWGTYLQDRKRRAAACPMRNHRLPRNPADNGDLRLKNKYQQLLGGLLWLSNNTRPDLKFSVSIASEHAANPGQTHWAALLDILEYVQQSKDAFLTIEAKDTTLVPTFQVYSDASFADRLDLRSTQGQLVKFMSTVIFAKSNKQTVVSTSTSEAELIAASSVCREAMWIRRIAKAMWVPIPPMLKTHCDNQQTIRAVTNTHAPQTSRMRHVDLANEWLRVEVQAKRIAVNYLPTSEMPADGLTKPLLDKEYTAFRQSLGVRIPGEAQVRGTRECGAGSEDEEMADLG</sequence>
<comment type="caution">
    <text evidence="5">The sequence shown here is derived from an EMBL/GenBank/DDBJ whole genome shotgun (WGS) entry which is preliminary data.</text>
</comment>
<dbReference type="Gene3D" id="3.30.420.10">
    <property type="entry name" value="Ribonuclease H-like superfamily/Ribonuclease H"/>
    <property type="match status" value="1"/>
</dbReference>
<keyword evidence="3" id="KW-0496">Mitochondrion</keyword>
<dbReference type="Proteomes" id="UP001610728">
    <property type="component" value="Unassembled WGS sequence"/>
</dbReference>
<evidence type="ECO:0000313" key="6">
    <source>
        <dbReference type="Proteomes" id="UP001610728"/>
    </source>
</evidence>
<dbReference type="RefSeq" id="XP_070856341.1">
    <property type="nucleotide sequence ID" value="XM_071001444.1"/>
</dbReference>
<dbReference type="SUPFAM" id="SSF56672">
    <property type="entry name" value="DNA/RNA polymerases"/>
    <property type="match status" value="1"/>
</dbReference>
<dbReference type="Pfam" id="PF07727">
    <property type="entry name" value="RVT_2"/>
    <property type="match status" value="1"/>
</dbReference>
<dbReference type="PANTHER" id="PTHR11439:SF467">
    <property type="entry name" value="INTEGRASE CATALYTIC DOMAIN-CONTAINING PROTEIN"/>
    <property type="match status" value="1"/>
</dbReference>
<evidence type="ECO:0000256" key="1">
    <source>
        <dbReference type="ARBA" id="ARBA00004173"/>
    </source>
</evidence>
<protein>
    <submittedName>
        <fullName evidence="5">Polyprotein</fullName>
    </submittedName>
</protein>
<comment type="subcellular location">
    <subcellularLocation>
        <location evidence="1">Mitochondrion</location>
    </subcellularLocation>
</comment>
<evidence type="ECO:0000313" key="5">
    <source>
        <dbReference type="EMBL" id="KAL2885160.1"/>
    </source>
</evidence>
<dbReference type="SUPFAM" id="SSF53098">
    <property type="entry name" value="Ribonuclease H-like"/>
    <property type="match status" value="1"/>
</dbReference>
<evidence type="ECO:0000259" key="4">
    <source>
        <dbReference type="PROSITE" id="PS50994"/>
    </source>
</evidence>
<name>A0ABR4MA60_9PEZI</name>
<dbReference type="PROSITE" id="PS50994">
    <property type="entry name" value="INTEGRASE"/>
    <property type="match status" value="1"/>
</dbReference>
<evidence type="ECO:0000256" key="3">
    <source>
        <dbReference type="ARBA" id="ARBA00023128"/>
    </source>
</evidence>
<dbReference type="InterPro" id="IPR012337">
    <property type="entry name" value="RNaseH-like_sf"/>
</dbReference>
<proteinExistence type="predicted"/>
<dbReference type="PANTHER" id="PTHR11439">
    <property type="entry name" value="GAG-POL-RELATED RETROTRANSPOSON"/>
    <property type="match status" value="1"/>
</dbReference>
<evidence type="ECO:0000256" key="2">
    <source>
        <dbReference type="ARBA" id="ARBA00022884"/>
    </source>
</evidence>
<dbReference type="InterPro" id="IPR057670">
    <property type="entry name" value="SH3_retrovirus"/>
</dbReference>
<dbReference type="InterPro" id="IPR036397">
    <property type="entry name" value="RNaseH_sf"/>
</dbReference>